<dbReference type="InterPro" id="IPR000868">
    <property type="entry name" value="Isochorismatase-like_dom"/>
</dbReference>
<sequence>MGLIDTLLSSLPERDREVMSQSGYGATMGLGQRPVLLVVDATYGFCGDRPEPVLESIKRWPNSCGEEAWLALAQIERLLNVFRAQQRPVFYTRGAYRDDKWDMGSWLWKHARSRPEEAPRPVCAHHHDDIVEAIAPRESDIVIGKQKPSAFFSTPLQSYLTLVGADSLVVAGGSTSGCVRATVVDGFSANYRIAVAADACFDRLQSSHAMSLLDMHAKYADVLETDALIQQIKSLQG</sequence>
<dbReference type="EMBL" id="NQYH01000003">
    <property type="protein sequence ID" value="RIY41406.1"/>
    <property type="molecule type" value="Genomic_DNA"/>
</dbReference>
<dbReference type="PANTHER" id="PTHR43540">
    <property type="entry name" value="PEROXYUREIDOACRYLATE/UREIDOACRYLATE AMIDOHYDROLASE-RELATED"/>
    <property type="match status" value="1"/>
</dbReference>
<dbReference type="GO" id="GO:0016787">
    <property type="term" value="F:hydrolase activity"/>
    <property type="evidence" value="ECO:0007669"/>
    <property type="project" value="UniProtKB-KW"/>
</dbReference>
<evidence type="ECO:0000313" key="3">
    <source>
        <dbReference type="EMBL" id="RIY41406.1"/>
    </source>
</evidence>
<evidence type="ECO:0000256" key="1">
    <source>
        <dbReference type="ARBA" id="ARBA00022801"/>
    </source>
</evidence>
<organism evidence="3 4">
    <name type="scientific">Neopusillimonas maritima</name>
    <dbReference type="NCBI Taxonomy" id="2026239"/>
    <lineage>
        <taxon>Bacteria</taxon>
        <taxon>Pseudomonadati</taxon>
        <taxon>Pseudomonadota</taxon>
        <taxon>Betaproteobacteria</taxon>
        <taxon>Burkholderiales</taxon>
        <taxon>Alcaligenaceae</taxon>
        <taxon>Neopusillimonas</taxon>
    </lineage>
</organism>
<evidence type="ECO:0000313" key="4">
    <source>
        <dbReference type="Proteomes" id="UP000266206"/>
    </source>
</evidence>
<dbReference type="InterPro" id="IPR050272">
    <property type="entry name" value="Isochorismatase-like_hydrls"/>
</dbReference>
<reference evidence="3 4" key="1">
    <citation type="submission" date="2017-08" db="EMBL/GenBank/DDBJ databases">
        <title>Pusillimonas indicus sp. nov., a member of the family Alcaligenaceae isolated from surface seawater.</title>
        <authorList>
            <person name="Li J."/>
        </authorList>
    </citation>
    <scope>NUCLEOTIDE SEQUENCE [LARGE SCALE GENOMIC DNA]</scope>
    <source>
        <strain evidence="3 4">L52-1-41</strain>
    </source>
</reference>
<accession>A0A3A1YV38</accession>
<feature type="domain" description="Isochorismatase-like" evidence="2">
    <location>
        <begin position="35"/>
        <end position="226"/>
    </location>
</feature>
<dbReference type="Gene3D" id="3.40.50.850">
    <property type="entry name" value="Isochorismatase-like"/>
    <property type="match status" value="1"/>
</dbReference>
<evidence type="ECO:0000259" key="2">
    <source>
        <dbReference type="Pfam" id="PF00857"/>
    </source>
</evidence>
<comment type="caution">
    <text evidence="3">The sequence shown here is derived from an EMBL/GenBank/DDBJ whole genome shotgun (WGS) entry which is preliminary data.</text>
</comment>
<dbReference type="RefSeq" id="WP_119515714.1">
    <property type="nucleotide sequence ID" value="NZ_NQYH01000003.1"/>
</dbReference>
<dbReference type="AlphaFoldDB" id="A0A3A1YV38"/>
<gene>
    <name evidence="3" type="ORF">CJP73_05330</name>
</gene>
<dbReference type="Proteomes" id="UP000266206">
    <property type="component" value="Unassembled WGS sequence"/>
</dbReference>
<proteinExistence type="predicted"/>
<dbReference type="InterPro" id="IPR036380">
    <property type="entry name" value="Isochorismatase-like_sf"/>
</dbReference>
<name>A0A3A1YV38_9BURK</name>
<dbReference type="SUPFAM" id="SSF52499">
    <property type="entry name" value="Isochorismatase-like hydrolases"/>
    <property type="match status" value="1"/>
</dbReference>
<dbReference type="OrthoDB" id="5360912at2"/>
<dbReference type="Pfam" id="PF00857">
    <property type="entry name" value="Isochorismatase"/>
    <property type="match status" value="1"/>
</dbReference>
<keyword evidence="1" id="KW-0378">Hydrolase</keyword>
<protein>
    <recommendedName>
        <fullName evidence="2">Isochorismatase-like domain-containing protein</fullName>
    </recommendedName>
</protein>